<dbReference type="AlphaFoldDB" id="A0A1E1F387"/>
<gene>
    <name evidence="2" type="ORF">SCLO_1019490</name>
</gene>
<evidence type="ECO:0008006" key="4">
    <source>
        <dbReference type="Google" id="ProtNLM"/>
    </source>
</evidence>
<accession>A0A1E1F387</accession>
<name>A0A1E1F387_9SPHN</name>
<keyword evidence="1" id="KW-0472">Membrane</keyword>
<evidence type="ECO:0000313" key="2">
    <source>
        <dbReference type="EMBL" id="BAV64989.1"/>
    </source>
</evidence>
<feature type="transmembrane region" description="Helical" evidence="1">
    <location>
        <begin position="74"/>
        <end position="98"/>
    </location>
</feature>
<keyword evidence="3" id="KW-1185">Reference proteome</keyword>
<keyword evidence="1" id="KW-0812">Transmembrane</keyword>
<dbReference type="EMBL" id="AP017655">
    <property type="protein sequence ID" value="BAV64989.1"/>
    <property type="molecule type" value="Genomic_DNA"/>
</dbReference>
<dbReference type="KEGG" id="sclo:SCLO_1019490"/>
<dbReference type="InterPro" id="IPR019201">
    <property type="entry name" value="DUF2065"/>
</dbReference>
<reference evidence="2 3" key="1">
    <citation type="submission" date="2016-10" db="EMBL/GenBank/DDBJ databases">
        <title>Complete Genome Sequence of the Nonylphenol-Degrading Bacterium Sphingobium cloacae JCM 10874T.</title>
        <authorList>
            <person name="Ootsuka M."/>
            <person name="Nishizawa T."/>
            <person name="Ohta H."/>
        </authorList>
    </citation>
    <scope>NUCLEOTIDE SEQUENCE [LARGE SCALE GENOMIC DNA]</scope>
    <source>
        <strain evidence="2 3">JCM 10874</strain>
    </source>
</reference>
<organism evidence="2 3">
    <name type="scientific">Sphingobium cloacae</name>
    <dbReference type="NCBI Taxonomy" id="120107"/>
    <lineage>
        <taxon>Bacteria</taxon>
        <taxon>Pseudomonadati</taxon>
        <taxon>Pseudomonadota</taxon>
        <taxon>Alphaproteobacteria</taxon>
        <taxon>Sphingomonadales</taxon>
        <taxon>Sphingomonadaceae</taxon>
        <taxon>Sphingobium</taxon>
    </lineage>
</organism>
<dbReference type="RefSeq" id="WP_066518029.1">
    <property type="nucleotide sequence ID" value="NZ_AP017655.1"/>
</dbReference>
<feature type="transmembrane region" description="Helical" evidence="1">
    <location>
        <begin position="45"/>
        <end position="68"/>
    </location>
</feature>
<evidence type="ECO:0000313" key="3">
    <source>
        <dbReference type="Proteomes" id="UP000218272"/>
    </source>
</evidence>
<keyword evidence="1" id="KW-1133">Transmembrane helix</keyword>
<protein>
    <recommendedName>
        <fullName evidence="4">DUF2065 domain-containing protein</fullName>
    </recommendedName>
</protein>
<feature type="transmembrane region" description="Helical" evidence="1">
    <location>
        <begin position="110"/>
        <end position="127"/>
    </location>
</feature>
<dbReference type="Pfam" id="PF09838">
    <property type="entry name" value="DUF2065"/>
    <property type="match status" value="1"/>
</dbReference>
<dbReference type="Proteomes" id="UP000218272">
    <property type="component" value="Chromosome SCLO_1"/>
</dbReference>
<sequence length="135" mass="14292">MDTTSILTLRLAEAIGLYLILIGISGLASPGRWRGAIEELNRSPALTLVTGLVAFALGATIVMVHRAFADPLSIIVTLVGYIALIKGALLIAVPGPLMKVGDWSFRFTRAWAAFALILGILLFYAGLTGRATVLV</sequence>
<feature type="transmembrane region" description="Helical" evidence="1">
    <location>
        <begin position="15"/>
        <end position="33"/>
    </location>
</feature>
<proteinExistence type="predicted"/>
<evidence type="ECO:0000256" key="1">
    <source>
        <dbReference type="SAM" id="Phobius"/>
    </source>
</evidence>
<dbReference type="OrthoDB" id="7410390at2"/>